<keyword evidence="6" id="KW-1185">Reference proteome</keyword>
<keyword evidence="3" id="KW-0436">Ligase</keyword>
<dbReference type="Pfam" id="PF13193">
    <property type="entry name" value="AMP-binding_C"/>
    <property type="match status" value="1"/>
</dbReference>
<dbReference type="EMBL" id="JASJQH010008816">
    <property type="protein sequence ID" value="KAK9686513.1"/>
    <property type="molecule type" value="Genomic_DNA"/>
</dbReference>
<accession>A0ABR2VPE5</accession>
<gene>
    <name evidence="5" type="ORF">K7432_015133</name>
</gene>
<dbReference type="InterPro" id="IPR045851">
    <property type="entry name" value="AMP-bd_C_sf"/>
</dbReference>
<dbReference type="Proteomes" id="UP001479436">
    <property type="component" value="Unassembled WGS sequence"/>
</dbReference>
<dbReference type="Gene3D" id="3.40.50.1820">
    <property type="entry name" value="alpha/beta hydrolase"/>
    <property type="match status" value="1"/>
</dbReference>
<dbReference type="InterPro" id="IPR036736">
    <property type="entry name" value="ACP-like_sf"/>
</dbReference>
<dbReference type="PANTHER" id="PTHR45527:SF1">
    <property type="entry name" value="FATTY ACID SYNTHASE"/>
    <property type="match status" value="1"/>
</dbReference>
<dbReference type="SUPFAM" id="SSF47336">
    <property type="entry name" value="ACP-like"/>
    <property type="match status" value="1"/>
</dbReference>
<comment type="caution">
    <text evidence="5">The sequence shown here is derived from an EMBL/GenBank/DDBJ whole genome shotgun (WGS) entry which is preliminary data.</text>
</comment>
<evidence type="ECO:0000313" key="5">
    <source>
        <dbReference type="EMBL" id="KAK9686513.1"/>
    </source>
</evidence>
<dbReference type="InterPro" id="IPR029058">
    <property type="entry name" value="AB_hydrolase_fold"/>
</dbReference>
<dbReference type="InterPro" id="IPR009081">
    <property type="entry name" value="PP-bd_ACP"/>
</dbReference>
<keyword evidence="1" id="KW-0596">Phosphopantetheine</keyword>
<dbReference type="PROSITE" id="PS00012">
    <property type="entry name" value="PHOSPHOPANTETHEINE"/>
    <property type="match status" value="1"/>
</dbReference>
<organism evidence="5 6">
    <name type="scientific">Basidiobolus ranarum</name>
    <dbReference type="NCBI Taxonomy" id="34480"/>
    <lineage>
        <taxon>Eukaryota</taxon>
        <taxon>Fungi</taxon>
        <taxon>Fungi incertae sedis</taxon>
        <taxon>Zoopagomycota</taxon>
        <taxon>Entomophthoromycotina</taxon>
        <taxon>Basidiobolomycetes</taxon>
        <taxon>Basidiobolales</taxon>
        <taxon>Basidiobolaceae</taxon>
        <taxon>Basidiobolus</taxon>
    </lineage>
</organism>
<evidence type="ECO:0000256" key="1">
    <source>
        <dbReference type="ARBA" id="ARBA00022450"/>
    </source>
</evidence>
<dbReference type="Pfam" id="PF00975">
    <property type="entry name" value="Thioesterase"/>
    <property type="match status" value="1"/>
</dbReference>
<reference evidence="5 6" key="1">
    <citation type="submission" date="2023-04" db="EMBL/GenBank/DDBJ databases">
        <title>Genome of Basidiobolus ranarum AG-B5.</title>
        <authorList>
            <person name="Stajich J.E."/>
            <person name="Carter-House D."/>
            <person name="Gryganskyi A."/>
        </authorList>
    </citation>
    <scope>NUCLEOTIDE SEQUENCE [LARGE SCALE GENOMIC DNA]</scope>
    <source>
        <strain evidence="5 6">AG-B5</strain>
    </source>
</reference>
<dbReference type="SUPFAM" id="SSF53474">
    <property type="entry name" value="alpha/beta-Hydrolases"/>
    <property type="match status" value="1"/>
</dbReference>
<dbReference type="Pfam" id="PF00501">
    <property type="entry name" value="AMP-binding"/>
    <property type="match status" value="1"/>
</dbReference>
<dbReference type="Pfam" id="PF00550">
    <property type="entry name" value="PP-binding"/>
    <property type="match status" value="1"/>
</dbReference>
<evidence type="ECO:0000256" key="3">
    <source>
        <dbReference type="ARBA" id="ARBA00022598"/>
    </source>
</evidence>
<dbReference type="InterPro" id="IPR025110">
    <property type="entry name" value="AMP-bd_C"/>
</dbReference>
<sequence length="537" mass="59782">MRTPLEQTISVPIGRPIANTRLYLLDSHGQPVPLGAIGELHIGGAGVARGYLNRPNLTAERFLPDPFSHKEDGLMYKTGDLARYLLDGNLEYLGRNDDQIKIRGFRIEPGEIEARLVDHPIVKEAAVLALSNGSDKRLVAYVVAEHKEDLAHLLRAHVAAGLPDYMTPTAYVRLDELPLTTNGKLDRRALPEPDNDSLISQKYEAPVGEIETALAAIWEELLKINKVGRHDNFFMLGGHSLLAVKLIGRIRSSLGFELKLRTIFQAPTIEELVQVLPQQDSSHEDAFSVLLPLKPNGSRSPLFCIHPIFGLSWSFVGLAKHLHSDQPLYGIQARGLDGSSQPASTLEDMARDYIDQIRLIQPQGPYNLLGWSFGGTVAHSMAVQLEMLGERVDLLVLMHSRAENAAKLGRIDEDEDEDDTSYIELLARFGSKYTQGESRALWETVQDVVKNNSRLSSEYSPSVYSGDILFFSAVVPSDESALLIDPNSWAPFARGKIEVHEIECAHLEMNKPEPMAEIGRVLYSRLEEFQEQQKYPA</sequence>
<dbReference type="SUPFAM" id="SSF56801">
    <property type="entry name" value="Acetyl-CoA synthetase-like"/>
    <property type="match status" value="1"/>
</dbReference>
<dbReference type="Gene3D" id="3.40.50.12780">
    <property type="entry name" value="N-terminal domain of ligase-like"/>
    <property type="match status" value="1"/>
</dbReference>
<dbReference type="InterPro" id="IPR006162">
    <property type="entry name" value="Ppantetheine_attach_site"/>
</dbReference>
<name>A0ABR2VPE5_9FUNG</name>
<dbReference type="PANTHER" id="PTHR45527">
    <property type="entry name" value="NONRIBOSOMAL PEPTIDE SYNTHETASE"/>
    <property type="match status" value="1"/>
</dbReference>
<evidence type="ECO:0000256" key="2">
    <source>
        <dbReference type="ARBA" id="ARBA00022553"/>
    </source>
</evidence>
<evidence type="ECO:0000259" key="4">
    <source>
        <dbReference type="PROSITE" id="PS50075"/>
    </source>
</evidence>
<protein>
    <recommendedName>
        <fullName evidence="4">Carrier domain-containing protein</fullName>
    </recommendedName>
</protein>
<dbReference type="Gene3D" id="3.30.300.30">
    <property type="match status" value="1"/>
</dbReference>
<keyword evidence="2" id="KW-0597">Phosphoprotein</keyword>
<dbReference type="InterPro" id="IPR042099">
    <property type="entry name" value="ANL_N_sf"/>
</dbReference>
<proteinExistence type="predicted"/>
<dbReference type="PROSITE" id="PS50075">
    <property type="entry name" value="CARRIER"/>
    <property type="match status" value="1"/>
</dbReference>
<dbReference type="InterPro" id="IPR001031">
    <property type="entry name" value="Thioesterase"/>
</dbReference>
<dbReference type="InterPro" id="IPR000873">
    <property type="entry name" value="AMP-dep_synth/lig_dom"/>
</dbReference>
<evidence type="ECO:0000313" key="6">
    <source>
        <dbReference type="Proteomes" id="UP001479436"/>
    </source>
</evidence>
<feature type="domain" description="Carrier" evidence="4">
    <location>
        <begin position="205"/>
        <end position="280"/>
    </location>
</feature>